<dbReference type="PANTHER" id="PTHR46951">
    <property type="entry name" value="BED-TYPE DOMAIN-CONTAINING PROTEIN"/>
    <property type="match status" value="1"/>
</dbReference>
<dbReference type="Pfam" id="PF02892">
    <property type="entry name" value="zf-BED"/>
    <property type="match status" value="1"/>
</dbReference>
<keyword evidence="3" id="KW-0862">Zinc</keyword>
<sequence>MASGSGGRGRGEGGGTGTGGDGGGGSGTFGRDLAWKYCSPLEGNQNGTICNFCGLVMKSGGISRFKYHLAHRDPNNNTKKCFSVPPKVKEEIREMLHEKSKAKKKKAIDIEEIRDQLRGTMGLGIHMTWMRMMMMMKMKKCTCIQQIWTWMSGMLIESSSCIEGNRMGATTT</sequence>
<organism evidence="6 7">
    <name type="scientific">Vitis vinifera</name>
    <name type="common">Grape</name>
    <dbReference type="NCBI Taxonomy" id="29760"/>
    <lineage>
        <taxon>Eukaryota</taxon>
        <taxon>Viridiplantae</taxon>
        <taxon>Streptophyta</taxon>
        <taxon>Embryophyta</taxon>
        <taxon>Tracheophyta</taxon>
        <taxon>Spermatophyta</taxon>
        <taxon>Magnoliopsida</taxon>
        <taxon>eudicotyledons</taxon>
        <taxon>Gunneridae</taxon>
        <taxon>Pentapetalae</taxon>
        <taxon>rosids</taxon>
        <taxon>Vitales</taxon>
        <taxon>Vitaceae</taxon>
        <taxon>Viteae</taxon>
        <taxon>Vitis</taxon>
    </lineage>
</organism>
<keyword evidence="2" id="KW-0863">Zinc-finger</keyword>
<feature type="region of interest" description="Disordered" evidence="4">
    <location>
        <begin position="1"/>
        <end position="25"/>
    </location>
</feature>
<accession>A0A438GTG4</accession>
<evidence type="ECO:0000313" key="6">
    <source>
        <dbReference type="EMBL" id="RVW75458.1"/>
    </source>
</evidence>
<comment type="caution">
    <text evidence="6">The sequence shown here is derived from an EMBL/GenBank/DDBJ whole genome shotgun (WGS) entry which is preliminary data.</text>
</comment>
<evidence type="ECO:0000256" key="3">
    <source>
        <dbReference type="ARBA" id="ARBA00022833"/>
    </source>
</evidence>
<dbReference type="GO" id="GO:0003677">
    <property type="term" value="F:DNA binding"/>
    <property type="evidence" value="ECO:0007669"/>
    <property type="project" value="InterPro"/>
</dbReference>
<evidence type="ECO:0000313" key="7">
    <source>
        <dbReference type="Proteomes" id="UP000288805"/>
    </source>
</evidence>
<gene>
    <name evidence="6" type="ORF">CK203_061507</name>
</gene>
<dbReference type="GO" id="GO:0008270">
    <property type="term" value="F:zinc ion binding"/>
    <property type="evidence" value="ECO:0007669"/>
    <property type="project" value="UniProtKB-KW"/>
</dbReference>
<name>A0A438GTG4_VITVI</name>
<protein>
    <recommendedName>
        <fullName evidence="5">BED-type domain-containing protein</fullName>
    </recommendedName>
</protein>
<evidence type="ECO:0000256" key="2">
    <source>
        <dbReference type="ARBA" id="ARBA00022771"/>
    </source>
</evidence>
<dbReference type="Proteomes" id="UP000288805">
    <property type="component" value="Unassembled WGS sequence"/>
</dbReference>
<reference evidence="6 7" key="1">
    <citation type="journal article" date="2018" name="PLoS Genet.">
        <title>Population sequencing reveals clonal diversity and ancestral inbreeding in the grapevine cultivar Chardonnay.</title>
        <authorList>
            <person name="Roach M.J."/>
            <person name="Johnson D.L."/>
            <person name="Bohlmann J."/>
            <person name="van Vuuren H.J."/>
            <person name="Jones S.J."/>
            <person name="Pretorius I.S."/>
            <person name="Schmidt S.A."/>
            <person name="Borneman A.R."/>
        </authorList>
    </citation>
    <scope>NUCLEOTIDE SEQUENCE [LARGE SCALE GENOMIC DNA]</scope>
    <source>
        <strain evidence="7">cv. Chardonnay</strain>
        <tissue evidence="6">Leaf</tissue>
    </source>
</reference>
<dbReference type="InterPro" id="IPR003656">
    <property type="entry name" value="Znf_BED"/>
</dbReference>
<proteinExistence type="predicted"/>
<keyword evidence="1" id="KW-0479">Metal-binding</keyword>
<feature type="domain" description="BED-type" evidence="5">
    <location>
        <begin position="33"/>
        <end position="72"/>
    </location>
</feature>
<dbReference type="AlphaFoldDB" id="A0A438GTG4"/>
<dbReference type="EMBL" id="QGNW01000348">
    <property type="protein sequence ID" value="RVW75458.1"/>
    <property type="molecule type" value="Genomic_DNA"/>
</dbReference>
<dbReference type="PANTHER" id="PTHR46951:SF2">
    <property type="entry name" value="BED-TYPE DOMAIN-CONTAINING PROTEIN"/>
    <property type="match status" value="1"/>
</dbReference>
<evidence type="ECO:0000256" key="4">
    <source>
        <dbReference type="SAM" id="MobiDB-lite"/>
    </source>
</evidence>
<evidence type="ECO:0000259" key="5">
    <source>
        <dbReference type="Pfam" id="PF02892"/>
    </source>
</evidence>
<evidence type="ECO:0000256" key="1">
    <source>
        <dbReference type="ARBA" id="ARBA00022723"/>
    </source>
</evidence>